<name>I8T627_9GAMM</name>
<dbReference type="Proteomes" id="UP000003704">
    <property type="component" value="Unassembled WGS sequence"/>
</dbReference>
<sequence>MESHWARRLAGRPGERRARAGLAVDIIRNAFASMFSPGFRAGGLRVREVRKPRVQ</sequence>
<proteinExistence type="predicted"/>
<comment type="caution">
    <text evidence="1">The sequence shown here is derived from an EMBL/GenBank/DDBJ whole genome shotgun (WGS) entry which is preliminary data.</text>
</comment>
<accession>I8T627</accession>
<dbReference type="EMBL" id="AKGD01000002">
    <property type="protein sequence ID" value="EIT69188.1"/>
    <property type="molecule type" value="Genomic_DNA"/>
</dbReference>
<gene>
    <name evidence="1" type="ORF">WQQ_27700</name>
</gene>
<dbReference type="AlphaFoldDB" id="I8T627"/>
<evidence type="ECO:0000313" key="2">
    <source>
        <dbReference type="Proteomes" id="UP000003704"/>
    </source>
</evidence>
<evidence type="ECO:0000313" key="1">
    <source>
        <dbReference type="EMBL" id="EIT69188.1"/>
    </source>
</evidence>
<keyword evidence="2" id="KW-1185">Reference proteome</keyword>
<dbReference type="STRING" id="1172194.WQQ_27700"/>
<protein>
    <submittedName>
        <fullName evidence="1">Uncharacterized protein</fullName>
    </submittedName>
</protein>
<organism evidence="1 2">
    <name type="scientific">Hydrocarboniphaga effusa AP103</name>
    <dbReference type="NCBI Taxonomy" id="1172194"/>
    <lineage>
        <taxon>Bacteria</taxon>
        <taxon>Pseudomonadati</taxon>
        <taxon>Pseudomonadota</taxon>
        <taxon>Gammaproteobacteria</taxon>
        <taxon>Nevskiales</taxon>
        <taxon>Nevskiaceae</taxon>
        <taxon>Hydrocarboniphaga</taxon>
    </lineage>
</organism>
<reference evidence="1 2" key="1">
    <citation type="journal article" date="2012" name="J. Bacteriol.">
        <title>Genome Sequence of n-Alkane-Degrading Hydrocarboniphaga effusa Strain AP103T (ATCC BAA-332T).</title>
        <authorList>
            <person name="Chang H.K."/>
            <person name="Zylstra G.J."/>
            <person name="Chae J.C."/>
        </authorList>
    </citation>
    <scope>NUCLEOTIDE SEQUENCE [LARGE SCALE GENOMIC DNA]</scope>
    <source>
        <strain evidence="1 2">AP103</strain>
    </source>
</reference>